<feature type="compositionally biased region" description="Gly residues" evidence="1">
    <location>
        <begin position="202"/>
        <end position="218"/>
    </location>
</feature>
<keyword evidence="4" id="KW-1185">Reference proteome</keyword>
<accession>A0A0D3GG91</accession>
<evidence type="ECO:0000256" key="1">
    <source>
        <dbReference type="SAM" id="MobiDB-lite"/>
    </source>
</evidence>
<dbReference type="eggNOG" id="ENOG502S71E">
    <property type="taxonomic scope" value="Eukaryota"/>
</dbReference>
<dbReference type="HOGENOM" id="CLU_1095744_0_0_1"/>
<dbReference type="Gramene" id="OBART06G13770.1">
    <property type="protein sequence ID" value="OBART06G13770.1"/>
    <property type="gene ID" value="OBART06G13770"/>
</dbReference>
<feature type="compositionally biased region" description="Low complexity" evidence="1">
    <location>
        <begin position="153"/>
        <end position="168"/>
    </location>
</feature>
<dbReference type="PaxDb" id="65489-OBART06G13770.1"/>
<reference evidence="3" key="2">
    <citation type="submission" date="2015-03" db="UniProtKB">
        <authorList>
            <consortium name="EnsemblPlants"/>
        </authorList>
    </citation>
    <scope>IDENTIFICATION</scope>
</reference>
<reference evidence="3" key="1">
    <citation type="journal article" date="2009" name="Rice">
        <title>De Novo Next Generation Sequencing of Plant Genomes.</title>
        <authorList>
            <person name="Rounsley S."/>
            <person name="Marri P.R."/>
            <person name="Yu Y."/>
            <person name="He R."/>
            <person name="Sisneros N."/>
            <person name="Goicoechea J.L."/>
            <person name="Lee S.J."/>
            <person name="Angelova A."/>
            <person name="Kudrna D."/>
            <person name="Luo M."/>
            <person name="Affourtit J."/>
            <person name="Desany B."/>
            <person name="Knight J."/>
            <person name="Niazi F."/>
            <person name="Egholm M."/>
            <person name="Wing R.A."/>
        </authorList>
    </citation>
    <scope>NUCLEOTIDE SEQUENCE [LARGE SCALE GENOMIC DNA]</scope>
    <source>
        <strain evidence="3">cv. IRGC 105608</strain>
    </source>
</reference>
<dbReference type="EnsemblPlants" id="OBART06G13770.1">
    <property type="protein sequence ID" value="OBART06G13770.1"/>
    <property type="gene ID" value="OBART06G13770"/>
</dbReference>
<evidence type="ECO:0000256" key="2">
    <source>
        <dbReference type="SAM" id="SignalP"/>
    </source>
</evidence>
<evidence type="ECO:0000313" key="3">
    <source>
        <dbReference type="EnsemblPlants" id="OBART06G13770.1"/>
    </source>
</evidence>
<organism evidence="3">
    <name type="scientific">Oryza barthii</name>
    <dbReference type="NCBI Taxonomy" id="65489"/>
    <lineage>
        <taxon>Eukaryota</taxon>
        <taxon>Viridiplantae</taxon>
        <taxon>Streptophyta</taxon>
        <taxon>Embryophyta</taxon>
        <taxon>Tracheophyta</taxon>
        <taxon>Spermatophyta</taxon>
        <taxon>Magnoliopsida</taxon>
        <taxon>Liliopsida</taxon>
        <taxon>Poales</taxon>
        <taxon>Poaceae</taxon>
        <taxon>BOP clade</taxon>
        <taxon>Oryzoideae</taxon>
        <taxon>Oryzeae</taxon>
        <taxon>Oryzinae</taxon>
        <taxon>Oryza</taxon>
    </lineage>
</organism>
<feature type="chain" id="PRO_5002272511" description="Bifunctional inhibitor/plant lipid transfer protein/seed storage helical domain-containing protein" evidence="2">
    <location>
        <begin position="36"/>
        <end position="258"/>
    </location>
</feature>
<dbReference type="AlphaFoldDB" id="A0A0D3GG91"/>
<sequence length="258" mass="26106">MTSPVNLPHHRHLRCRLHAAAALLHLLVLLGGGGGAAMARAQAIPTSCCGMFEGLDLAPCLQDAVAGAGAGIGIAGGNISGACCSSLNQALDAGHRCLCSLLLPSNGGGAGVRVLASLAAALPTLPLALPLPGCLLYAPPVLSCQVPVQEQTDAPPAATEAATATETTVDSPPPQAVVMPPSKKSKRSADGENADDDQGMNGNYGNGYGSGNGKGNGGAKKKTASRSEARRRTNVDEGIRTHLLKFVVVMAAFWFSII</sequence>
<feature type="region of interest" description="Disordered" evidence="1">
    <location>
        <begin position="153"/>
        <end position="233"/>
    </location>
</feature>
<dbReference type="Proteomes" id="UP000026960">
    <property type="component" value="Chromosome 6"/>
</dbReference>
<keyword evidence="2" id="KW-0732">Signal</keyword>
<evidence type="ECO:0008006" key="5">
    <source>
        <dbReference type="Google" id="ProtNLM"/>
    </source>
</evidence>
<feature type="signal peptide" evidence="2">
    <location>
        <begin position="1"/>
        <end position="35"/>
    </location>
</feature>
<name>A0A0D3GG91_9ORYZ</name>
<proteinExistence type="predicted"/>
<evidence type="ECO:0000313" key="4">
    <source>
        <dbReference type="Proteomes" id="UP000026960"/>
    </source>
</evidence>
<protein>
    <recommendedName>
        <fullName evidence="5">Bifunctional inhibitor/plant lipid transfer protein/seed storage helical domain-containing protein</fullName>
    </recommendedName>
</protein>